<dbReference type="AlphaFoldDB" id="A0A0A9EW11"/>
<protein>
    <submittedName>
        <fullName evidence="2">Uncharacterized protein</fullName>
    </submittedName>
</protein>
<name>A0A0A9EW11_ARUDO</name>
<evidence type="ECO:0000256" key="1">
    <source>
        <dbReference type="SAM" id="MobiDB-lite"/>
    </source>
</evidence>
<reference evidence="2" key="1">
    <citation type="submission" date="2014-09" db="EMBL/GenBank/DDBJ databases">
        <authorList>
            <person name="Magalhaes I.L.F."/>
            <person name="Oliveira U."/>
            <person name="Santos F.R."/>
            <person name="Vidigal T.H.D.A."/>
            <person name="Brescovit A.D."/>
            <person name="Santos A.J."/>
        </authorList>
    </citation>
    <scope>NUCLEOTIDE SEQUENCE</scope>
    <source>
        <tissue evidence="2">Shoot tissue taken approximately 20 cm above the soil surface</tissue>
    </source>
</reference>
<evidence type="ECO:0000313" key="2">
    <source>
        <dbReference type="EMBL" id="JAE04950.1"/>
    </source>
</evidence>
<organism evidence="2">
    <name type="scientific">Arundo donax</name>
    <name type="common">Giant reed</name>
    <name type="synonym">Donax arundinaceus</name>
    <dbReference type="NCBI Taxonomy" id="35708"/>
    <lineage>
        <taxon>Eukaryota</taxon>
        <taxon>Viridiplantae</taxon>
        <taxon>Streptophyta</taxon>
        <taxon>Embryophyta</taxon>
        <taxon>Tracheophyta</taxon>
        <taxon>Spermatophyta</taxon>
        <taxon>Magnoliopsida</taxon>
        <taxon>Liliopsida</taxon>
        <taxon>Poales</taxon>
        <taxon>Poaceae</taxon>
        <taxon>PACMAD clade</taxon>
        <taxon>Arundinoideae</taxon>
        <taxon>Arundineae</taxon>
        <taxon>Arundo</taxon>
    </lineage>
</organism>
<feature type="region of interest" description="Disordered" evidence="1">
    <location>
        <begin position="62"/>
        <end position="90"/>
    </location>
</feature>
<reference evidence="2" key="2">
    <citation type="journal article" date="2015" name="Data Brief">
        <title>Shoot transcriptome of the giant reed, Arundo donax.</title>
        <authorList>
            <person name="Barrero R.A."/>
            <person name="Guerrero F.D."/>
            <person name="Moolhuijzen P."/>
            <person name="Goolsby J.A."/>
            <person name="Tidwell J."/>
            <person name="Bellgard S.E."/>
            <person name="Bellgard M.I."/>
        </authorList>
    </citation>
    <scope>NUCLEOTIDE SEQUENCE</scope>
    <source>
        <tissue evidence="2">Shoot tissue taken approximately 20 cm above the soil surface</tissue>
    </source>
</reference>
<sequence length="109" mass="12044">MALESACTTKLCPTISLKVLGAYFCVKFRCRPWCEPRDLCPDRASDARSESTSLLLEKIPSSPEKLLEMPPMPLRSPSTSRGRESESELVDEVSLAVTGTCGCERDPFM</sequence>
<proteinExistence type="predicted"/>
<dbReference type="EMBL" id="GBRH01192946">
    <property type="protein sequence ID" value="JAE04950.1"/>
    <property type="molecule type" value="Transcribed_RNA"/>
</dbReference>
<accession>A0A0A9EW11</accession>